<organism evidence="1">
    <name type="scientific">marine metagenome</name>
    <dbReference type="NCBI Taxonomy" id="408172"/>
    <lineage>
        <taxon>unclassified sequences</taxon>
        <taxon>metagenomes</taxon>
        <taxon>ecological metagenomes</taxon>
    </lineage>
</organism>
<name>A0A382VNR9_9ZZZZ</name>
<accession>A0A382VNR9</accession>
<reference evidence="1" key="1">
    <citation type="submission" date="2018-05" db="EMBL/GenBank/DDBJ databases">
        <authorList>
            <person name="Lanie J.A."/>
            <person name="Ng W.-L."/>
            <person name="Kazmierczak K.M."/>
            <person name="Andrzejewski T.M."/>
            <person name="Davidsen T.M."/>
            <person name="Wayne K.J."/>
            <person name="Tettelin H."/>
            <person name="Glass J.I."/>
            <person name="Rusch D."/>
            <person name="Podicherti R."/>
            <person name="Tsui H.-C.T."/>
            <person name="Winkler M.E."/>
        </authorList>
    </citation>
    <scope>NUCLEOTIDE SEQUENCE</scope>
</reference>
<evidence type="ECO:0000313" key="1">
    <source>
        <dbReference type="EMBL" id="SVD48167.1"/>
    </source>
</evidence>
<gene>
    <name evidence="1" type="ORF">METZ01_LOCUS401021</name>
</gene>
<feature type="non-terminal residue" evidence="1">
    <location>
        <position position="81"/>
    </location>
</feature>
<sequence length="81" mass="9509">MKPTSLLGLSLELIGEVAEPGPYPADARVGRFFRSRRFLGSRDRRFISEAVYGWLRFHDRSRPRWLSWLKLRNLDDLDDSS</sequence>
<dbReference type="AlphaFoldDB" id="A0A382VNR9"/>
<protein>
    <recommendedName>
        <fullName evidence="2">NusB/RsmB/TIM44 domain-containing protein</fullName>
    </recommendedName>
</protein>
<proteinExistence type="predicted"/>
<evidence type="ECO:0008006" key="2">
    <source>
        <dbReference type="Google" id="ProtNLM"/>
    </source>
</evidence>
<dbReference type="EMBL" id="UINC01153442">
    <property type="protein sequence ID" value="SVD48167.1"/>
    <property type="molecule type" value="Genomic_DNA"/>
</dbReference>